<sequence>NDTWRSLSTSEHQLQDTIFQKTHHPATKLAELPTQMNRAPNQVFILLVGLTGAGKSSTVDYLLGTNIGETKLLQSEERSTIEYAVKLKSTKYKIPDIQLSIINTPGLSDTNGLEQDARNIMSIKYFLESNSNIRNRYPNLVMMILNINDNRFTGHSSSLAQFLIGINDINAIDCINPNVVVVLTHAMSIARDPKIWENKVEMKKLQFRAMIRGYLGIYPEIVVLENQPESYNLERDGDCYRLPNGDKQAEIFYQACEKIFKNAKDEIGHKAVEICVRTDIDKSVETGTTVSSLSVKTEDIAAIQMLLLNKDETGLASEVFSKLDNYKNQQCDVSDERKEGLNSPVEMVKEHKQDECTGATESIDSISQNDPDQELNLVDKSKTKCSCCLCCFHEDSLYTPNQPNE</sequence>
<dbReference type="EMBL" id="UYJE01001760">
    <property type="protein sequence ID" value="VDI04904.1"/>
    <property type="molecule type" value="Genomic_DNA"/>
</dbReference>
<dbReference type="OrthoDB" id="6054784at2759"/>
<evidence type="ECO:0000259" key="3">
    <source>
        <dbReference type="Pfam" id="PF04548"/>
    </source>
</evidence>
<gene>
    <name evidence="4" type="ORF">MGAL_10B008548</name>
</gene>
<feature type="non-terminal residue" evidence="4">
    <location>
        <position position="1"/>
    </location>
</feature>
<protein>
    <recommendedName>
        <fullName evidence="3">AIG1-type G domain-containing protein</fullName>
    </recommendedName>
</protein>
<evidence type="ECO:0000256" key="1">
    <source>
        <dbReference type="ARBA" id="ARBA00008535"/>
    </source>
</evidence>
<evidence type="ECO:0000256" key="2">
    <source>
        <dbReference type="ARBA" id="ARBA00022741"/>
    </source>
</evidence>
<feature type="domain" description="AIG1-type G" evidence="3">
    <location>
        <begin position="45"/>
        <end position="193"/>
    </location>
</feature>
<evidence type="ECO:0000313" key="4">
    <source>
        <dbReference type="EMBL" id="VDI04904.1"/>
    </source>
</evidence>
<dbReference type="Proteomes" id="UP000596742">
    <property type="component" value="Unassembled WGS sequence"/>
</dbReference>
<proteinExistence type="inferred from homology"/>
<dbReference type="Pfam" id="PF04548">
    <property type="entry name" value="AIG1"/>
    <property type="match status" value="1"/>
</dbReference>
<organism evidence="4 5">
    <name type="scientific">Mytilus galloprovincialis</name>
    <name type="common">Mediterranean mussel</name>
    <dbReference type="NCBI Taxonomy" id="29158"/>
    <lineage>
        <taxon>Eukaryota</taxon>
        <taxon>Metazoa</taxon>
        <taxon>Spiralia</taxon>
        <taxon>Lophotrochozoa</taxon>
        <taxon>Mollusca</taxon>
        <taxon>Bivalvia</taxon>
        <taxon>Autobranchia</taxon>
        <taxon>Pteriomorphia</taxon>
        <taxon>Mytilida</taxon>
        <taxon>Mytiloidea</taxon>
        <taxon>Mytilidae</taxon>
        <taxon>Mytilinae</taxon>
        <taxon>Mytilus</taxon>
    </lineage>
</organism>
<reference evidence="4" key="1">
    <citation type="submission" date="2018-11" db="EMBL/GenBank/DDBJ databases">
        <authorList>
            <person name="Alioto T."/>
            <person name="Alioto T."/>
        </authorList>
    </citation>
    <scope>NUCLEOTIDE SEQUENCE</scope>
</reference>
<dbReference type="InterPro" id="IPR006703">
    <property type="entry name" value="G_AIG1"/>
</dbReference>
<comment type="similarity">
    <text evidence="1">Belongs to the TRAFAC class TrmE-Era-EngA-EngB-Septin-like GTPase superfamily. AIG1/Toc34/Toc159-like paraseptin GTPase family. IAN subfamily.</text>
</comment>
<dbReference type="SUPFAM" id="SSF52540">
    <property type="entry name" value="P-loop containing nucleoside triphosphate hydrolases"/>
    <property type="match status" value="1"/>
</dbReference>
<keyword evidence="5" id="KW-1185">Reference proteome</keyword>
<keyword evidence="2" id="KW-0547">Nucleotide-binding</keyword>
<accession>A0A8B6CJ39</accession>
<dbReference type="GO" id="GO:0005525">
    <property type="term" value="F:GTP binding"/>
    <property type="evidence" value="ECO:0007669"/>
    <property type="project" value="InterPro"/>
</dbReference>
<dbReference type="InterPro" id="IPR027417">
    <property type="entry name" value="P-loop_NTPase"/>
</dbReference>
<name>A0A8B6CJ39_MYTGA</name>
<evidence type="ECO:0000313" key="5">
    <source>
        <dbReference type="Proteomes" id="UP000596742"/>
    </source>
</evidence>
<comment type="caution">
    <text evidence="4">The sequence shown here is derived from an EMBL/GenBank/DDBJ whole genome shotgun (WGS) entry which is preliminary data.</text>
</comment>
<dbReference type="AlphaFoldDB" id="A0A8B6CJ39"/>
<dbReference type="Gene3D" id="3.40.50.300">
    <property type="entry name" value="P-loop containing nucleotide triphosphate hydrolases"/>
    <property type="match status" value="1"/>
</dbReference>